<dbReference type="Proteomes" id="UP000095200">
    <property type="component" value="Unassembled WGS sequence"/>
</dbReference>
<feature type="transmembrane region" description="Helical" evidence="1">
    <location>
        <begin position="36"/>
        <end position="53"/>
    </location>
</feature>
<dbReference type="EMBL" id="BDFE01000004">
    <property type="protein sequence ID" value="GAU07493.1"/>
    <property type="molecule type" value="Genomic_DNA"/>
</dbReference>
<proteinExistence type="predicted"/>
<feature type="transmembrane region" description="Helical" evidence="1">
    <location>
        <begin position="73"/>
        <end position="93"/>
    </location>
</feature>
<feature type="domain" description="Sulfatase N-terminal" evidence="2">
    <location>
        <begin position="228"/>
        <end position="514"/>
    </location>
</feature>
<evidence type="ECO:0000313" key="4">
    <source>
        <dbReference type="Proteomes" id="UP000095200"/>
    </source>
</evidence>
<dbReference type="Pfam" id="PF00884">
    <property type="entry name" value="Sulfatase"/>
    <property type="match status" value="1"/>
</dbReference>
<dbReference type="InterPro" id="IPR000917">
    <property type="entry name" value="Sulfatase_N"/>
</dbReference>
<keyword evidence="1" id="KW-0812">Transmembrane</keyword>
<dbReference type="InterPro" id="IPR017850">
    <property type="entry name" value="Alkaline_phosphatase_core_sf"/>
</dbReference>
<dbReference type="PANTHER" id="PTHR43751:SF3">
    <property type="entry name" value="SULFATASE N-TERMINAL DOMAIN-CONTAINING PROTEIN"/>
    <property type="match status" value="1"/>
</dbReference>
<accession>A0A194ADS7</accession>
<feature type="transmembrane region" description="Helical" evidence="1">
    <location>
        <begin position="113"/>
        <end position="137"/>
    </location>
</feature>
<dbReference type="Gene3D" id="3.40.720.10">
    <property type="entry name" value="Alkaline Phosphatase, subunit A"/>
    <property type="match status" value="1"/>
</dbReference>
<protein>
    <recommendedName>
        <fullName evidence="2">Sulfatase N-terminal domain-containing protein</fullName>
    </recommendedName>
</protein>
<keyword evidence="1" id="KW-0472">Membrane</keyword>
<comment type="caution">
    <text evidence="3">The sequence shown here is derived from an EMBL/GenBank/DDBJ whole genome shotgun (WGS) entry which is preliminary data.</text>
</comment>
<sequence length="631" mass="71191">MHTESQNTSTKLLAYLGCYVCTDLVIRKDAVAQWGLVQYGVYALSIVWAFFLYREIIARIQGRTSNQARRFPALVVSVLITATISISYGFFLYFKILPNISAFGILFFSPRDFLGSIVSRISLASALMFLVFCLLFYRFIRSSAQNYRRQPRSRWEKGLIILLFLASIPLFQSRTTVSSGALLPEMNALFNLGIATYDQLFDQEHSGRALPRPNRPHLPAVARKAPCNILLILNESLRADHIPALGGPKGLTPFLTTLLAREEGVIFPRFYAVATRTIIALPSWMTGTSPVQSGQALEKAPIFSNYAKQLSGTKTFLIASQPYEPGDVYRFVNDGSWDMIVCAENSGHPFQPATQSISDRFLPAYLDRFLENMQPEETFLGVIHTFGTHHPYYADTNKASLLAPVPVQTRYKEAIRALDANLEQIVTVLQKHGRFDNTIILSTSDHAEAMNEHGYWGHLRTFYNEEARVPGWVLIPRALRRSPAFAEMHKGLLANRNQYLSNIDIMPTVLDILGLSPSPEAPPLLGAPLTRPIQGPRIIRMQNYQDVDNAMFPGTALLYGHYKYILLLENGRKKHHLYDMTSDPHEQHNLWPQAPESLKKAIFSEIEAYPTSREVLTFQPPSPWVDLGDRP</sequence>
<dbReference type="SUPFAM" id="SSF53649">
    <property type="entry name" value="Alkaline phosphatase-like"/>
    <property type="match status" value="1"/>
</dbReference>
<reference evidence="4" key="1">
    <citation type="submission" date="2016-06" db="EMBL/GenBank/DDBJ databases">
        <title>Draft genome sequence of Desulfoplanes formicivorans strain Pf12B.</title>
        <authorList>
            <person name="Watanabe M."/>
            <person name="Kojima H."/>
            <person name="Fukui M."/>
        </authorList>
    </citation>
    <scope>NUCLEOTIDE SEQUENCE [LARGE SCALE GENOMIC DNA]</scope>
    <source>
        <strain evidence="4">Pf12B</strain>
    </source>
</reference>
<gene>
    <name evidence="3" type="ORF">DPF_0177</name>
</gene>
<feature type="transmembrane region" description="Helical" evidence="1">
    <location>
        <begin position="158"/>
        <end position="177"/>
    </location>
</feature>
<dbReference type="PANTHER" id="PTHR43751">
    <property type="entry name" value="SULFATASE"/>
    <property type="match status" value="1"/>
</dbReference>
<dbReference type="OrthoDB" id="5500422at2"/>
<evidence type="ECO:0000259" key="2">
    <source>
        <dbReference type="Pfam" id="PF00884"/>
    </source>
</evidence>
<evidence type="ECO:0000256" key="1">
    <source>
        <dbReference type="SAM" id="Phobius"/>
    </source>
</evidence>
<organism evidence="3 4">
    <name type="scientific">Desulfoplanes formicivorans</name>
    <dbReference type="NCBI Taxonomy" id="1592317"/>
    <lineage>
        <taxon>Bacteria</taxon>
        <taxon>Pseudomonadati</taxon>
        <taxon>Thermodesulfobacteriota</taxon>
        <taxon>Desulfovibrionia</taxon>
        <taxon>Desulfovibrionales</taxon>
        <taxon>Desulfoplanaceae</taxon>
        <taxon>Desulfoplanes</taxon>
    </lineage>
</organism>
<keyword evidence="4" id="KW-1185">Reference proteome</keyword>
<dbReference type="Gene3D" id="3.30.1120.10">
    <property type="match status" value="1"/>
</dbReference>
<dbReference type="RefSeq" id="WP_069856991.1">
    <property type="nucleotide sequence ID" value="NZ_BDFE01000004.1"/>
</dbReference>
<dbReference type="AlphaFoldDB" id="A0A194ADS7"/>
<keyword evidence="1" id="KW-1133">Transmembrane helix</keyword>
<evidence type="ECO:0000313" key="3">
    <source>
        <dbReference type="EMBL" id="GAU07493.1"/>
    </source>
</evidence>
<dbReference type="STRING" id="1592317.DPF_0177"/>
<dbReference type="InterPro" id="IPR052701">
    <property type="entry name" value="GAG_Ulvan_Degrading_Sulfatases"/>
</dbReference>
<name>A0A194ADS7_9BACT</name>